<dbReference type="RefSeq" id="WP_271434434.1">
    <property type="nucleotide sequence ID" value="NZ_CP073355.1"/>
</dbReference>
<dbReference type="Pfam" id="PF07085">
    <property type="entry name" value="DRTGG"/>
    <property type="match status" value="1"/>
</dbReference>
<sequence length="110" mass="11930">MTVTELAKTLNFEIINTSYADGEVTTGYTSDLLSDVMANADEGCVLITIQAHKNTIAVATMVGASAILICNHREIPEDMVQAADNESLPLLRTSLNQYQASYQVHKILNA</sequence>
<name>A0AAX3BAM4_9SPIR</name>
<dbReference type="EMBL" id="CP073355">
    <property type="protein sequence ID" value="URA09306.1"/>
    <property type="molecule type" value="Genomic_DNA"/>
</dbReference>
<accession>A0AAX3BAM4</accession>
<dbReference type="Gene3D" id="3.40.1390.20">
    <property type="entry name" value="HprK N-terminal domain-like"/>
    <property type="match status" value="1"/>
</dbReference>
<dbReference type="KEGG" id="taqu:KDW03_07330"/>
<dbReference type="InterPro" id="IPR028979">
    <property type="entry name" value="Ser_kin/Pase_Hpr-like_N_sf"/>
</dbReference>
<evidence type="ECO:0000259" key="2">
    <source>
        <dbReference type="Pfam" id="PF07085"/>
    </source>
</evidence>
<organism evidence="3 4">
    <name type="scientific">Thermospira aquatica</name>
    <dbReference type="NCBI Taxonomy" id="2828656"/>
    <lineage>
        <taxon>Bacteria</taxon>
        <taxon>Pseudomonadati</taxon>
        <taxon>Spirochaetota</taxon>
        <taxon>Spirochaetia</taxon>
        <taxon>Brevinematales</taxon>
        <taxon>Thermospiraceae</taxon>
        <taxon>Thermospira</taxon>
    </lineage>
</organism>
<keyword evidence="4" id="KW-1185">Reference proteome</keyword>
<comment type="subunit">
    <text evidence="1">Homohexamer.</text>
</comment>
<reference evidence="3" key="2">
    <citation type="submission" date="2022-06" db="EMBL/GenBank/DDBJ databases">
        <title>Thermospira aquatica gen. nov., sp. nov.</title>
        <authorList>
            <person name="Ben Ali Gam Z."/>
            <person name="Labat M."/>
        </authorList>
    </citation>
    <scope>NUCLEOTIDE SEQUENCE</scope>
    <source>
        <strain evidence="3">F1F22</strain>
    </source>
</reference>
<reference evidence="3" key="1">
    <citation type="submission" date="2021-04" db="EMBL/GenBank/DDBJ databases">
        <authorList>
            <person name="Postec A."/>
        </authorList>
    </citation>
    <scope>NUCLEOTIDE SEQUENCE</scope>
    <source>
        <strain evidence="3">F1F22</strain>
    </source>
</reference>
<dbReference type="AlphaFoldDB" id="A0AAX3BAM4"/>
<evidence type="ECO:0000256" key="1">
    <source>
        <dbReference type="ARBA" id="ARBA00011643"/>
    </source>
</evidence>
<dbReference type="SUPFAM" id="SSF75138">
    <property type="entry name" value="HprK N-terminal domain-like"/>
    <property type="match status" value="1"/>
</dbReference>
<evidence type="ECO:0000313" key="4">
    <source>
        <dbReference type="Proteomes" id="UP001056539"/>
    </source>
</evidence>
<feature type="domain" description="DRTGG" evidence="2">
    <location>
        <begin position="33"/>
        <end position="105"/>
    </location>
</feature>
<protein>
    <recommendedName>
        <fullName evidence="2">DRTGG domain-containing protein</fullName>
    </recommendedName>
</protein>
<dbReference type="Proteomes" id="UP001056539">
    <property type="component" value="Chromosome"/>
</dbReference>
<dbReference type="InterPro" id="IPR010766">
    <property type="entry name" value="DRTGG"/>
</dbReference>
<proteinExistence type="predicted"/>
<evidence type="ECO:0000313" key="3">
    <source>
        <dbReference type="EMBL" id="URA09306.1"/>
    </source>
</evidence>
<gene>
    <name evidence="3" type="ORF">KDW03_07330</name>
</gene>